<proteinExistence type="predicted"/>
<gene>
    <name evidence="1" type="ORF">L3081_18580</name>
</gene>
<dbReference type="InterPro" id="IPR038296">
    <property type="entry name" value="ParD_sf"/>
</dbReference>
<dbReference type="Pfam" id="PF03693">
    <property type="entry name" value="ParD_antitoxin"/>
    <property type="match status" value="1"/>
</dbReference>
<dbReference type="Gene3D" id="6.10.10.120">
    <property type="entry name" value="Antitoxin ParD1-like"/>
    <property type="match status" value="1"/>
</dbReference>
<dbReference type="InterPro" id="IPR022789">
    <property type="entry name" value="ParD"/>
</dbReference>
<evidence type="ECO:0000313" key="1">
    <source>
        <dbReference type="EMBL" id="MCI2285028.1"/>
    </source>
</evidence>
<dbReference type="RefSeq" id="WP_242287657.1">
    <property type="nucleotide sequence ID" value="NZ_JAKKSL010000004.1"/>
</dbReference>
<dbReference type="EMBL" id="JAKKSL010000004">
    <property type="protein sequence ID" value="MCI2285028.1"/>
    <property type="molecule type" value="Genomic_DNA"/>
</dbReference>
<protein>
    <submittedName>
        <fullName evidence="1">Type II toxin-antitoxin system ParD family antitoxin</fullName>
    </submittedName>
</protein>
<reference evidence="1" key="1">
    <citation type="submission" date="2022-01" db="EMBL/GenBank/DDBJ databases">
        <title>Colwellia maritima, isolated from seawater.</title>
        <authorList>
            <person name="Kristyanto S."/>
            <person name="Jung J."/>
            <person name="Jeon C.O."/>
        </authorList>
    </citation>
    <scope>NUCLEOTIDE SEQUENCE</scope>
    <source>
        <strain evidence="1">MSW7</strain>
    </source>
</reference>
<evidence type="ECO:0000313" key="2">
    <source>
        <dbReference type="Proteomes" id="UP001139646"/>
    </source>
</evidence>
<sequence>MHWEVFINNEVSGDRLCSVSEVVRDALLAMEERKNKLEGLRYHLAEGATRLARGTL</sequence>
<dbReference type="Proteomes" id="UP001139646">
    <property type="component" value="Unassembled WGS sequence"/>
</dbReference>
<organism evidence="1 2">
    <name type="scientific">Colwellia maritima</name>
    <dbReference type="NCBI Taxonomy" id="2912588"/>
    <lineage>
        <taxon>Bacteria</taxon>
        <taxon>Pseudomonadati</taxon>
        <taxon>Pseudomonadota</taxon>
        <taxon>Gammaproteobacteria</taxon>
        <taxon>Alteromonadales</taxon>
        <taxon>Colwelliaceae</taxon>
        <taxon>Colwellia</taxon>
    </lineage>
</organism>
<comment type="caution">
    <text evidence="1">The sequence shown here is derived from an EMBL/GenBank/DDBJ whole genome shotgun (WGS) entry which is preliminary data.</text>
</comment>
<accession>A0ABS9X458</accession>
<name>A0ABS9X458_9GAMM</name>
<keyword evidence="2" id="KW-1185">Reference proteome</keyword>